<protein>
    <submittedName>
        <fullName evidence="1">Uncharacterized protein</fullName>
    </submittedName>
</protein>
<gene>
    <name evidence="1" type="ORF">PLUA15_320026</name>
</gene>
<dbReference type="EMBL" id="OBKZ01000026">
    <property type="protein sequence ID" value="SOB53360.1"/>
    <property type="molecule type" value="Genomic_DNA"/>
</dbReference>
<evidence type="ECO:0000313" key="1">
    <source>
        <dbReference type="EMBL" id="SOB53360.1"/>
    </source>
</evidence>
<sequence>MYDLLTDISQEAEMHNCFFEADT</sequence>
<name>A0AAX2HAM3_9PSED</name>
<dbReference type="Proteomes" id="UP000219564">
    <property type="component" value="Unassembled WGS sequence"/>
</dbReference>
<comment type="caution">
    <text evidence="1">The sequence shown here is derived from an EMBL/GenBank/DDBJ whole genome shotgun (WGS) entry which is preliminary data.</text>
</comment>
<dbReference type="AlphaFoldDB" id="A0AAX2HAM3"/>
<organism evidence="1 2">
    <name type="scientific">Pseudomonas lundensis</name>
    <dbReference type="NCBI Taxonomy" id="86185"/>
    <lineage>
        <taxon>Bacteria</taxon>
        <taxon>Pseudomonadati</taxon>
        <taxon>Pseudomonadota</taxon>
        <taxon>Gammaproteobacteria</taxon>
        <taxon>Pseudomonadales</taxon>
        <taxon>Pseudomonadaceae</taxon>
        <taxon>Pseudomonas</taxon>
    </lineage>
</organism>
<proteinExistence type="predicted"/>
<accession>A0AAX2HAM3</accession>
<evidence type="ECO:0000313" key="2">
    <source>
        <dbReference type="Proteomes" id="UP000219564"/>
    </source>
</evidence>
<reference evidence="1 2" key="1">
    <citation type="submission" date="2017-08" db="EMBL/GenBank/DDBJ databases">
        <authorList>
            <person name="Chaillou S."/>
        </authorList>
    </citation>
    <scope>NUCLEOTIDE SEQUENCE [LARGE SCALE GENOMIC DNA]</scope>
    <source>
        <strain evidence="1 2">MFPA15A1205</strain>
    </source>
</reference>